<organism evidence="1 2">
    <name type="scientific">Lacticaseibacillus manihotivorans</name>
    <dbReference type="NCBI Taxonomy" id="88233"/>
    <lineage>
        <taxon>Bacteria</taxon>
        <taxon>Bacillati</taxon>
        <taxon>Bacillota</taxon>
        <taxon>Bacilli</taxon>
        <taxon>Lactobacillales</taxon>
        <taxon>Lactobacillaceae</taxon>
        <taxon>Lacticaseibacillus</taxon>
    </lineage>
</organism>
<evidence type="ECO:0008006" key="3">
    <source>
        <dbReference type="Google" id="ProtNLM"/>
    </source>
</evidence>
<dbReference type="EMBL" id="CP045068">
    <property type="protein sequence ID" value="QFQ91776.1"/>
    <property type="molecule type" value="Genomic_DNA"/>
</dbReference>
<name>A0A5P8JRV0_9LACO</name>
<gene>
    <name evidence="1" type="ORF">LM010_10230</name>
</gene>
<dbReference type="Proteomes" id="UP000388452">
    <property type="component" value="Chromosome"/>
</dbReference>
<accession>A0A5P8JRV0</accession>
<evidence type="ECO:0000313" key="2">
    <source>
        <dbReference type="Proteomes" id="UP000388452"/>
    </source>
</evidence>
<dbReference type="RefSeq" id="WP_054717072.1">
    <property type="nucleotide sequence ID" value="NZ_CP045068.1"/>
</dbReference>
<reference evidence="1 2" key="1">
    <citation type="submission" date="2019-10" db="EMBL/GenBank/DDBJ databases">
        <title>Genome sequencing of Lactobacillus manihotivorans.</title>
        <authorList>
            <person name="Kim K."/>
        </authorList>
    </citation>
    <scope>NUCLEOTIDE SEQUENCE [LARGE SCALE GENOMIC DNA]</scope>
    <source>
        <strain evidence="1 2">LM010</strain>
    </source>
</reference>
<proteinExistence type="predicted"/>
<protein>
    <recommendedName>
        <fullName evidence="3">DUF1642 domain-containing protein</fullName>
    </recommendedName>
</protein>
<dbReference type="AlphaFoldDB" id="A0A5P8JRV0"/>
<evidence type="ECO:0000313" key="1">
    <source>
        <dbReference type="EMBL" id="QFQ91776.1"/>
    </source>
</evidence>
<sequence length="145" mass="16405">MNYETKQDVFDETLSNLKKMDTQIEGEWGYSQLTMGVGKHGDVESTREIAIAEIRDRYASALPDDLPVIPLTVGEYIEEVKAHGKFSIIDPLWRVSDALSTIGESVLGDRSRWVLHHSDDFARAWVLGAWRVEETGEIVKLEAEK</sequence>